<comment type="caution">
    <text evidence="1">The sequence shown here is derived from an EMBL/GenBank/DDBJ whole genome shotgun (WGS) entry which is preliminary data.</text>
</comment>
<proteinExistence type="predicted"/>
<keyword evidence="2" id="KW-1185">Reference proteome</keyword>
<protein>
    <submittedName>
        <fullName evidence="1">Uncharacterized protein</fullName>
    </submittedName>
</protein>
<sequence length="111" mass="12402">MQMLVHHDDDALDTYSVIPGEMAQWLEHEFTNRKVYGSNPTVASRLPLSRLGKPGSITSLVLPSGGMVTVCDVIYLDSKMIYWWAPCCQVILKVLPQENNINSAQKPLDTI</sequence>
<reference evidence="1 2" key="2">
    <citation type="journal article" date="2021" name="Genomics">
        <title>High-quality reference genome for Clonorchis sinensis.</title>
        <authorList>
            <person name="Young N.D."/>
            <person name="Stroehlein A.J."/>
            <person name="Kinkar L."/>
            <person name="Wang T."/>
            <person name="Sohn W.M."/>
            <person name="Chang B.C.H."/>
            <person name="Kaur P."/>
            <person name="Weisz D."/>
            <person name="Dudchenko O."/>
            <person name="Aiden E.L."/>
            <person name="Korhonen P.K."/>
            <person name="Gasser R.B."/>
        </authorList>
    </citation>
    <scope>NUCLEOTIDE SEQUENCE [LARGE SCALE GENOMIC DNA]</scope>
    <source>
        <strain evidence="1">Cs-k2</strain>
    </source>
</reference>
<gene>
    <name evidence="1" type="ORF">CSKR_100757</name>
</gene>
<dbReference type="OrthoDB" id="10051416at2759"/>
<reference evidence="1 2" key="1">
    <citation type="journal article" date="2018" name="Biotechnol. Adv.">
        <title>Improved genomic resources and new bioinformatic workflow for the carcinogenic parasite Clonorchis sinensis: Biotechnological implications.</title>
        <authorList>
            <person name="Wang D."/>
            <person name="Korhonen P.K."/>
            <person name="Gasser R.B."/>
            <person name="Young N.D."/>
        </authorList>
    </citation>
    <scope>NUCLEOTIDE SEQUENCE [LARGE SCALE GENOMIC DNA]</scope>
    <source>
        <strain evidence="1">Cs-k2</strain>
    </source>
</reference>
<dbReference type="EMBL" id="NIRI02000056">
    <property type="protein sequence ID" value="KAG5444650.1"/>
    <property type="molecule type" value="Genomic_DNA"/>
</dbReference>
<dbReference type="InParanoid" id="A0A3R7GBL9"/>
<evidence type="ECO:0000313" key="2">
    <source>
        <dbReference type="Proteomes" id="UP000286415"/>
    </source>
</evidence>
<organism evidence="1 2">
    <name type="scientific">Clonorchis sinensis</name>
    <name type="common">Chinese liver fluke</name>
    <dbReference type="NCBI Taxonomy" id="79923"/>
    <lineage>
        <taxon>Eukaryota</taxon>
        <taxon>Metazoa</taxon>
        <taxon>Spiralia</taxon>
        <taxon>Lophotrochozoa</taxon>
        <taxon>Platyhelminthes</taxon>
        <taxon>Trematoda</taxon>
        <taxon>Digenea</taxon>
        <taxon>Opisthorchiida</taxon>
        <taxon>Opisthorchiata</taxon>
        <taxon>Opisthorchiidae</taxon>
        <taxon>Clonorchis</taxon>
    </lineage>
</organism>
<accession>A0A3R7GBL9</accession>
<evidence type="ECO:0000313" key="1">
    <source>
        <dbReference type="EMBL" id="KAG5444650.1"/>
    </source>
</evidence>
<dbReference type="Proteomes" id="UP000286415">
    <property type="component" value="Unassembled WGS sequence"/>
</dbReference>
<name>A0A3R7GBL9_CLOSI</name>
<dbReference type="AlphaFoldDB" id="A0A3R7GBL9"/>